<gene>
    <name evidence="2" type="ORF">BSTOLATCC_MIC20935</name>
</gene>
<proteinExistence type="predicted"/>
<name>A0AAU9JCJ5_9CILI</name>
<feature type="compositionally biased region" description="Basic and acidic residues" evidence="1">
    <location>
        <begin position="224"/>
        <end position="236"/>
    </location>
</feature>
<evidence type="ECO:0000256" key="1">
    <source>
        <dbReference type="SAM" id="MobiDB-lite"/>
    </source>
</evidence>
<dbReference type="AlphaFoldDB" id="A0AAU9JCJ5"/>
<protein>
    <submittedName>
        <fullName evidence="2">Uncharacterized protein</fullName>
    </submittedName>
</protein>
<sequence>MNFKIAMENSAQRVKRKAKSVERERMPSLQGPRSNVSIECISTPKRNQKSTPRASIEKGQHINASNFHNPFAKNFENKITSEQMNDFEQRNKERLKRMIENKIIIKEKANYLKNEGFLISRSKSPVVDFSNFFDKNENSRDELLNNFSNKLDRRIERRLSKEKYNNVGTKTPRIRNNASPQFSDINKNLSIDSLQNKNHWTTEDQKLSSKTPEIENNYFYPYERNSKQHKSEERSLSLKNASQKPSHIKRTERSFRLPNSSNESYGYSFLANKRKLREKVLDISEEDKNLQEIIENGLNDDSSIKRIKSGIHKIEAKALENELALKSGRNDTLKQFKLNQKISNLLILSIKAKMAVLEKGNP</sequence>
<comment type="caution">
    <text evidence="2">The sequence shown here is derived from an EMBL/GenBank/DDBJ whole genome shotgun (WGS) entry which is preliminary data.</text>
</comment>
<feature type="region of interest" description="Disordered" evidence="1">
    <location>
        <begin position="1"/>
        <end position="60"/>
    </location>
</feature>
<organism evidence="2 3">
    <name type="scientific">Blepharisma stoltei</name>
    <dbReference type="NCBI Taxonomy" id="1481888"/>
    <lineage>
        <taxon>Eukaryota</taxon>
        <taxon>Sar</taxon>
        <taxon>Alveolata</taxon>
        <taxon>Ciliophora</taxon>
        <taxon>Postciliodesmatophora</taxon>
        <taxon>Heterotrichea</taxon>
        <taxon>Heterotrichida</taxon>
        <taxon>Blepharismidae</taxon>
        <taxon>Blepharisma</taxon>
    </lineage>
</organism>
<evidence type="ECO:0000313" key="3">
    <source>
        <dbReference type="Proteomes" id="UP001162131"/>
    </source>
</evidence>
<keyword evidence="3" id="KW-1185">Reference proteome</keyword>
<dbReference type="Proteomes" id="UP001162131">
    <property type="component" value="Unassembled WGS sequence"/>
</dbReference>
<dbReference type="EMBL" id="CAJZBQ010000020">
    <property type="protein sequence ID" value="CAG9318461.1"/>
    <property type="molecule type" value="Genomic_DNA"/>
</dbReference>
<accession>A0AAU9JCJ5</accession>
<reference evidence="2" key="1">
    <citation type="submission" date="2021-09" db="EMBL/GenBank/DDBJ databases">
        <authorList>
            <consortium name="AG Swart"/>
            <person name="Singh M."/>
            <person name="Singh A."/>
            <person name="Seah K."/>
            <person name="Emmerich C."/>
        </authorList>
    </citation>
    <scope>NUCLEOTIDE SEQUENCE</scope>
    <source>
        <strain evidence="2">ATCC30299</strain>
    </source>
</reference>
<feature type="region of interest" description="Disordered" evidence="1">
    <location>
        <begin position="223"/>
        <end position="259"/>
    </location>
</feature>
<evidence type="ECO:0000313" key="2">
    <source>
        <dbReference type="EMBL" id="CAG9318461.1"/>
    </source>
</evidence>